<dbReference type="InterPro" id="IPR005303">
    <property type="entry name" value="MOCOS_middle"/>
</dbReference>
<dbReference type="OrthoDB" id="6479793at2759"/>
<dbReference type="Proteomes" id="UP000515146">
    <property type="component" value="Unplaced"/>
</dbReference>
<sequence length="310" mass="36132">MNDLQTKIGLALTILSGLIILKSWIKRSRQGPPKIKKLIIYPIKSLQGFEVDHLDIVSTGVEWMNFHDRSMVLVNQKNIMLTQRNKPKLALIKLKLQDKNIVLDAPEMETLEIPYFDDNLITNDIVSLEIWGQQTEGYVCRKEFSDWFSRYLDSETKLLRIGPELQHRQSQVFDNLLDNHVVYQDGFPIMLINDCSIDDLNHRLNGNLLVDYRNFRPNILVENADPYDEDNWKNIRINSLEFSMPKPCDRCVMTTVDPEKGIQHPDKEPLKTLKSYRIDKKWNEKAPLFGINLIPKSNGKIFINDQLEII</sequence>
<dbReference type="InterPro" id="IPR005302">
    <property type="entry name" value="MoCF_Sase_C"/>
</dbReference>
<evidence type="ECO:0000313" key="1">
    <source>
        <dbReference type="Proteomes" id="UP000515146"/>
    </source>
</evidence>
<dbReference type="Pfam" id="PF03473">
    <property type="entry name" value="MOSC"/>
    <property type="match status" value="1"/>
</dbReference>
<dbReference type="PANTHER" id="PTHR14237:SF19">
    <property type="entry name" value="MITOCHONDRIAL AMIDOXIME REDUCING COMPONENT 1"/>
    <property type="match status" value="1"/>
</dbReference>
<proteinExistence type="predicted"/>
<accession>A0A6P6XYN0</accession>
<dbReference type="SUPFAM" id="SSF141673">
    <property type="entry name" value="MOSC N-terminal domain-like"/>
    <property type="match status" value="1"/>
</dbReference>
<dbReference type="PROSITE" id="PS51340">
    <property type="entry name" value="MOSC"/>
    <property type="match status" value="1"/>
</dbReference>
<dbReference type="FunCoup" id="A0A6P6XYN0">
    <property type="interactions" value="31"/>
</dbReference>
<name>A0A6P6XYN0_DERPT</name>
<dbReference type="InParanoid" id="A0A6P6XYN0"/>
<dbReference type="Pfam" id="PF03476">
    <property type="entry name" value="MOSC_N"/>
    <property type="match status" value="1"/>
</dbReference>
<dbReference type="GO" id="GO:0003824">
    <property type="term" value="F:catalytic activity"/>
    <property type="evidence" value="ECO:0007669"/>
    <property type="project" value="InterPro"/>
</dbReference>
<dbReference type="RefSeq" id="XP_027198402.1">
    <property type="nucleotide sequence ID" value="XM_027342601.1"/>
</dbReference>
<dbReference type="GO" id="GO:0030151">
    <property type="term" value="F:molybdenum ion binding"/>
    <property type="evidence" value="ECO:0007669"/>
    <property type="project" value="InterPro"/>
</dbReference>
<organism evidence="1 2">
    <name type="scientific">Dermatophagoides pteronyssinus</name>
    <name type="common">European house dust mite</name>
    <dbReference type="NCBI Taxonomy" id="6956"/>
    <lineage>
        <taxon>Eukaryota</taxon>
        <taxon>Metazoa</taxon>
        <taxon>Ecdysozoa</taxon>
        <taxon>Arthropoda</taxon>
        <taxon>Chelicerata</taxon>
        <taxon>Arachnida</taxon>
        <taxon>Acari</taxon>
        <taxon>Acariformes</taxon>
        <taxon>Sarcoptiformes</taxon>
        <taxon>Astigmata</taxon>
        <taxon>Psoroptidia</taxon>
        <taxon>Analgoidea</taxon>
        <taxon>Pyroglyphidae</taxon>
        <taxon>Dermatophagoidinae</taxon>
        <taxon>Dermatophagoides</taxon>
    </lineage>
</organism>
<evidence type="ECO:0000313" key="2">
    <source>
        <dbReference type="RefSeq" id="XP_027198402.1"/>
    </source>
</evidence>
<dbReference type="InterPro" id="IPR011037">
    <property type="entry name" value="Pyrv_Knase-like_insert_dom_sf"/>
</dbReference>
<keyword evidence="1" id="KW-1185">Reference proteome</keyword>
<dbReference type="AlphaFoldDB" id="A0A6P6XYN0"/>
<protein>
    <submittedName>
        <fullName evidence="2">Mitochondrial amidoxime reducing component 2-like</fullName>
    </submittedName>
</protein>
<dbReference type="OMA" id="ARQYPQM"/>
<dbReference type="KEGG" id="dpte:113792685"/>
<dbReference type="SUPFAM" id="SSF50800">
    <property type="entry name" value="PK beta-barrel domain-like"/>
    <property type="match status" value="1"/>
</dbReference>
<dbReference type="PANTHER" id="PTHR14237">
    <property type="entry name" value="MOLYBDOPTERIN COFACTOR SULFURASE MOSC"/>
    <property type="match status" value="1"/>
</dbReference>
<reference evidence="2" key="1">
    <citation type="submission" date="2025-08" db="UniProtKB">
        <authorList>
            <consortium name="RefSeq"/>
        </authorList>
    </citation>
    <scope>IDENTIFICATION</scope>
    <source>
        <strain evidence="2">Airmid</strain>
    </source>
</reference>
<dbReference type="GO" id="GO:0030170">
    <property type="term" value="F:pyridoxal phosphate binding"/>
    <property type="evidence" value="ECO:0007669"/>
    <property type="project" value="InterPro"/>
</dbReference>
<gene>
    <name evidence="2" type="primary">LOC113792685</name>
</gene>